<dbReference type="PROSITE" id="PS51419">
    <property type="entry name" value="RAB"/>
    <property type="match status" value="1"/>
</dbReference>
<accession>A0AAN7QLT3</accession>
<dbReference type="InterPro" id="IPR050209">
    <property type="entry name" value="Rab_GTPases_membrane_traffic"/>
</dbReference>
<dbReference type="Gene3D" id="3.40.50.300">
    <property type="entry name" value="P-loop containing nucleotide triphosphate hydrolases"/>
    <property type="match status" value="1"/>
</dbReference>
<name>A0AAN7QLT3_TRANT</name>
<dbReference type="AlphaFoldDB" id="A0AAN7QLT3"/>
<gene>
    <name evidence="1" type="ORF">SAY86_013587</name>
</gene>
<organism evidence="1 2">
    <name type="scientific">Trapa natans</name>
    <name type="common">Water chestnut</name>
    <dbReference type="NCBI Taxonomy" id="22666"/>
    <lineage>
        <taxon>Eukaryota</taxon>
        <taxon>Viridiplantae</taxon>
        <taxon>Streptophyta</taxon>
        <taxon>Embryophyta</taxon>
        <taxon>Tracheophyta</taxon>
        <taxon>Spermatophyta</taxon>
        <taxon>Magnoliopsida</taxon>
        <taxon>eudicotyledons</taxon>
        <taxon>Gunneridae</taxon>
        <taxon>Pentapetalae</taxon>
        <taxon>rosids</taxon>
        <taxon>malvids</taxon>
        <taxon>Myrtales</taxon>
        <taxon>Lythraceae</taxon>
        <taxon>Trapa</taxon>
    </lineage>
</organism>
<comment type="caution">
    <text evidence="1">The sequence shown here is derived from an EMBL/GenBank/DDBJ whole genome shotgun (WGS) entry which is preliminary data.</text>
</comment>
<reference evidence="1 2" key="1">
    <citation type="journal article" date="2023" name="Hortic Res">
        <title>Pangenome of water caltrop reveals structural variations and asymmetric subgenome divergence after allopolyploidization.</title>
        <authorList>
            <person name="Zhang X."/>
            <person name="Chen Y."/>
            <person name="Wang L."/>
            <person name="Yuan Y."/>
            <person name="Fang M."/>
            <person name="Shi L."/>
            <person name="Lu R."/>
            <person name="Comes H.P."/>
            <person name="Ma Y."/>
            <person name="Chen Y."/>
            <person name="Huang G."/>
            <person name="Zhou Y."/>
            <person name="Zheng Z."/>
            <person name="Qiu Y."/>
        </authorList>
    </citation>
    <scope>NUCLEOTIDE SEQUENCE [LARGE SCALE GENOMIC DNA]</scope>
    <source>
        <strain evidence="1">F231</strain>
    </source>
</reference>
<dbReference type="Proteomes" id="UP001346149">
    <property type="component" value="Unassembled WGS sequence"/>
</dbReference>
<proteinExistence type="predicted"/>
<dbReference type="InterPro" id="IPR027417">
    <property type="entry name" value="P-loop_NTPase"/>
</dbReference>
<dbReference type="Pfam" id="PF00071">
    <property type="entry name" value="Ras"/>
    <property type="match status" value="1"/>
</dbReference>
<protein>
    <submittedName>
        <fullName evidence="1">Uncharacterized protein</fullName>
    </submittedName>
</protein>
<sequence>MYNFYTIKALRVYDITRRETYKQSPNQLVRGCKAACKCQMTIMLIGNKCGIAHRRAVSTEEGEQFAIEHGLIFMEASAKIAQNMEEMKLEMEHSRDLDLLLQHPGMVEWLIKSIFSWTLPDHINLLKRGIYGPHYDVTLHYVPCFTTCTQN</sequence>
<keyword evidence="2" id="KW-1185">Reference proteome</keyword>
<dbReference type="PANTHER" id="PTHR47979">
    <property type="entry name" value="DRAB11-RELATED"/>
    <property type="match status" value="1"/>
</dbReference>
<evidence type="ECO:0000313" key="1">
    <source>
        <dbReference type="EMBL" id="KAK4771812.1"/>
    </source>
</evidence>
<dbReference type="GO" id="GO:0005525">
    <property type="term" value="F:GTP binding"/>
    <property type="evidence" value="ECO:0007669"/>
    <property type="project" value="InterPro"/>
</dbReference>
<evidence type="ECO:0000313" key="2">
    <source>
        <dbReference type="Proteomes" id="UP001346149"/>
    </source>
</evidence>
<dbReference type="InterPro" id="IPR001806">
    <property type="entry name" value="Small_GTPase"/>
</dbReference>
<dbReference type="EMBL" id="JAXQNO010000020">
    <property type="protein sequence ID" value="KAK4771812.1"/>
    <property type="molecule type" value="Genomic_DNA"/>
</dbReference>
<dbReference type="GO" id="GO:0003924">
    <property type="term" value="F:GTPase activity"/>
    <property type="evidence" value="ECO:0007669"/>
    <property type="project" value="InterPro"/>
</dbReference>
<dbReference type="SMART" id="SM00175">
    <property type="entry name" value="RAB"/>
    <property type="match status" value="1"/>
</dbReference>
<dbReference type="PROSITE" id="PS51421">
    <property type="entry name" value="RAS"/>
    <property type="match status" value="1"/>
</dbReference>
<dbReference type="SUPFAM" id="SSF52540">
    <property type="entry name" value="P-loop containing nucleoside triphosphate hydrolases"/>
    <property type="match status" value="1"/>
</dbReference>